<gene>
    <name evidence="10" type="ORF">BH720_17695</name>
</gene>
<sequence length="758" mass="84159">MPVELFAIALRVVGSLIILAVGIFGAKIITRCFPKSSSWLSQRLGKTLYFSLVLAFSAIAFSRLGYSVPNLHSLLDSPEITLASNFRPNILLGRANVAIGGGGYVTGVYPHPTQKDLVYIKTDVGGYYRWNPRNETWIPLTDHFNLDEKHYYGGEAIALDPNNPNLVYIAAGDHLWREEPGSLFKSSDRGETWTKLDLDLPMGGNDNKRWAGERLAVSPTNSQIILFGSRRDGLWKSQNAGQSWRQIKDFPGKPERNIGILCIVFDPVQAGVVYANAYGDGVYQSTDFGENWRKLENSPKTVNQMGVASDRTLYITSTRSPKVSKYANGTWEDITPKTDDAPFNGLSVNPNRPQNVLASIGEQPYNRTFQTTDGGKTWKEIKRNLNNTVSWWDGIMLKHPWVAGLAFDPQVPGRVWLTDWYGTWRTDDINAATVNWTNYVQGHEEVVVFSMISPPRGPLLVSGVADVDGFVHDRGLEQFPSHKFGKSGPEFQGTYGLAYAYNQPSNLVRVGGNQWNNEYSGATSRDSGKSWQKFATFPPETMPLRVAMSATNPNLFVVTTSGKPPIRTADSGRTWTTVKGLPDGPGGPWNWLQSLAADGTDGQTFYYYYNNTVFRSTDGGATFSPASEINGRNLWHVLETIPGEKGEVWLGLDDRGLHRSTNGGESFRKIETVERAHLVSFGKPRPGSNTPALYIYGRVTGQGDGIFRSLDKGQTWTRIGDRDRPIGRIPNTLEASWQEYGLVFIGTNGRGIYYGSMR</sequence>
<dbReference type="RefSeq" id="WP_069968539.1">
    <property type="nucleotide sequence ID" value="NZ_CM124774.1"/>
</dbReference>
<dbReference type="Gene3D" id="2.130.10.10">
    <property type="entry name" value="YVTN repeat-like/Quinoprotein amine dehydrogenase"/>
    <property type="match status" value="2"/>
</dbReference>
<feature type="transmembrane region" description="Helical" evidence="8">
    <location>
        <begin position="6"/>
        <end position="26"/>
    </location>
</feature>
<dbReference type="SUPFAM" id="SSF110296">
    <property type="entry name" value="Oligoxyloglucan reducing end-specific cellobiohydrolase"/>
    <property type="match status" value="2"/>
</dbReference>
<keyword evidence="8" id="KW-0472">Membrane</keyword>
<evidence type="ECO:0000259" key="9">
    <source>
        <dbReference type="Pfam" id="PF15902"/>
    </source>
</evidence>
<reference evidence="10" key="1">
    <citation type="submission" date="2016-09" db="EMBL/GenBank/DDBJ databases">
        <title>Draft genome of thermotolerant cyanobacterium Desertifilum sp. strain IPPAS B-1220.</title>
        <authorList>
            <person name="Sinetova M.A."/>
            <person name="Bolakhan K."/>
            <person name="Zayadan B.K."/>
            <person name="Mironov K.S."/>
            <person name="Ustinova V."/>
            <person name="Kupriyanova E.V."/>
            <person name="Sidorov R.A."/>
            <person name="Skrypnik A.N."/>
            <person name="Gogoleva N.E."/>
            <person name="Gogolev Y.V."/>
            <person name="Los D.A."/>
        </authorList>
    </citation>
    <scope>NUCLEOTIDE SEQUENCE [LARGE SCALE GENOMIC DNA]</scope>
    <source>
        <strain evidence="10">IPPAS B-1220</strain>
    </source>
</reference>
<name>A0A1E5QGZ8_9CYAN</name>
<dbReference type="OrthoDB" id="9757947at2"/>
<comment type="similarity">
    <text evidence="7">Belongs to the glycosyl hydrolase 74 family.</text>
</comment>
<evidence type="ECO:0000256" key="2">
    <source>
        <dbReference type="ARBA" id="ARBA00022737"/>
    </source>
</evidence>
<protein>
    <recommendedName>
        <fullName evidence="9">Sortilin N-terminal domain-containing protein</fullName>
    </recommendedName>
</protein>
<dbReference type="InterPro" id="IPR015943">
    <property type="entry name" value="WD40/YVTN_repeat-like_dom_sf"/>
</dbReference>
<evidence type="ECO:0000256" key="1">
    <source>
        <dbReference type="ARBA" id="ARBA00022729"/>
    </source>
</evidence>
<proteinExistence type="inferred from homology"/>
<dbReference type="PANTHER" id="PTHR43739:SF2">
    <property type="entry name" value="OLIGOXYLOGLUCAN-REDUCING END-SPECIFIC XYLOGLUCANASE-RELATED"/>
    <property type="match status" value="1"/>
</dbReference>
<evidence type="ECO:0000313" key="10">
    <source>
        <dbReference type="EMBL" id="OEJ73929.1"/>
    </source>
</evidence>
<keyword evidence="4" id="KW-0119">Carbohydrate metabolism</keyword>
<evidence type="ECO:0000256" key="5">
    <source>
        <dbReference type="ARBA" id="ARBA00023295"/>
    </source>
</evidence>
<dbReference type="CDD" id="cd15482">
    <property type="entry name" value="Sialidase_non-viral"/>
    <property type="match status" value="2"/>
</dbReference>
<dbReference type="Pfam" id="PF15902">
    <property type="entry name" value="Sortilin-Vps10"/>
    <property type="match status" value="1"/>
</dbReference>
<keyword evidence="2" id="KW-0677">Repeat</keyword>
<evidence type="ECO:0000256" key="8">
    <source>
        <dbReference type="SAM" id="Phobius"/>
    </source>
</evidence>
<keyword evidence="6" id="KW-0624">Polysaccharide degradation</keyword>
<dbReference type="GO" id="GO:0000272">
    <property type="term" value="P:polysaccharide catabolic process"/>
    <property type="evidence" value="ECO:0007669"/>
    <property type="project" value="UniProtKB-KW"/>
</dbReference>
<evidence type="ECO:0000256" key="3">
    <source>
        <dbReference type="ARBA" id="ARBA00022801"/>
    </source>
</evidence>
<evidence type="ECO:0000256" key="4">
    <source>
        <dbReference type="ARBA" id="ARBA00023277"/>
    </source>
</evidence>
<dbReference type="InterPro" id="IPR031778">
    <property type="entry name" value="Sortilin_N"/>
</dbReference>
<dbReference type="EMBL" id="MJGC01000077">
    <property type="protein sequence ID" value="OEJ73929.1"/>
    <property type="molecule type" value="Genomic_DNA"/>
</dbReference>
<evidence type="ECO:0000256" key="7">
    <source>
        <dbReference type="ARBA" id="ARBA00037986"/>
    </source>
</evidence>
<keyword evidence="5" id="KW-0326">Glycosidase</keyword>
<feature type="transmembrane region" description="Helical" evidence="8">
    <location>
        <begin position="47"/>
        <end position="66"/>
    </location>
</feature>
<dbReference type="InterPro" id="IPR052025">
    <property type="entry name" value="Xyloglucanase_GH74"/>
</dbReference>
<accession>A0A1E5QGZ8</accession>
<dbReference type="GO" id="GO:0016798">
    <property type="term" value="F:hydrolase activity, acting on glycosyl bonds"/>
    <property type="evidence" value="ECO:0007669"/>
    <property type="project" value="UniProtKB-KW"/>
</dbReference>
<dbReference type="GO" id="GO:0010411">
    <property type="term" value="P:xyloglucan metabolic process"/>
    <property type="evidence" value="ECO:0007669"/>
    <property type="project" value="TreeGrafter"/>
</dbReference>
<dbReference type="PANTHER" id="PTHR43739">
    <property type="entry name" value="XYLOGLUCANASE (EUROFUNG)"/>
    <property type="match status" value="1"/>
</dbReference>
<comment type="caution">
    <text evidence="10">The sequence shown here is derived from an EMBL/GenBank/DDBJ whole genome shotgun (WGS) entry which is preliminary data.</text>
</comment>
<keyword evidence="3" id="KW-0378">Hydrolase</keyword>
<keyword evidence="8" id="KW-0812">Transmembrane</keyword>
<keyword evidence="1" id="KW-0732">Signal</keyword>
<feature type="domain" description="Sortilin N-terminal" evidence="9">
    <location>
        <begin position="182"/>
        <end position="319"/>
    </location>
</feature>
<dbReference type="AlphaFoldDB" id="A0A1E5QGZ8"/>
<organism evidence="10">
    <name type="scientific">Desertifilum tharense IPPAS B-1220</name>
    <dbReference type="NCBI Taxonomy" id="1781255"/>
    <lineage>
        <taxon>Bacteria</taxon>
        <taxon>Bacillati</taxon>
        <taxon>Cyanobacteriota</taxon>
        <taxon>Cyanophyceae</taxon>
        <taxon>Desertifilales</taxon>
        <taxon>Desertifilaceae</taxon>
        <taxon>Desertifilum</taxon>
    </lineage>
</organism>
<keyword evidence="8" id="KW-1133">Transmembrane helix</keyword>
<dbReference type="STRING" id="1781255.BH720_17695"/>
<evidence type="ECO:0000256" key="6">
    <source>
        <dbReference type="ARBA" id="ARBA00023326"/>
    </source>
</evidence>